<gene>
    <name evidence="10" type="ORF">MUN53_01370</name>
</gene>
<protein>
    <submittedName>
        <fullName evidence="10">Polysaccharide lyase beta-sandwich domain-containing protein</fullName>
    </submittedName>
</protein>
<feature type="domain" description="Polysaccharide lyase family 8 C-terminal" evidence="8">
    <location>
        <begin position="609"/>
        <end position="680"/>
    </location>
</feature>
<dbReference type="InterPro" id="IPR014718">
    <property type="entry name" value="GH-type_carb-bd"/>
</dbReference>
<dbReference type="EMBL" id="JAKZMM010000002">
    <property type="protein sequence ID" value="MCJ2379278.1"/>
    <property type="molecule type" value="Genomic_DNA"/>
</dbReference>
<dbReference type="InterPro" id="IPR038970">
    <property type="entry name" value="Lyase_8"/>
</dbReference>
<dbReference type="InterPro" id="IPR008929">
    <property type="entry name" value="Chondroitin_lyas"/>
</dbReference>
<evidence type="ECO:0000256" key="1">
    <source>
        <dbReference type="ARBA" id="ARBA00001913"/>
    </source>
</evidence>
<dbReference type="InterPro" id="IPR012970">
    <property type="entry name" value="Lyase_8_alpha_N"/>
</dbReference>
<dbReference type="InterPro" id="IPR011071">
    <property type="entry name" value="Lyase_8-like_C"/>
</dbReference>
<keyword evidence="6 10" id="KW-0456">Lyase</keyword>
<evidence type="ECO:0000256" key="6">
    <source>
        <dbReference type="ARBA" id="ARBA00023239"/>
    </source>
</evidence>
<dbReference type="InterPro" id="IPR003159">
    <property type="entry name" value="Lyase_8_central_dom"/>
</dbReference>
<evidence type="ECO:0000256" key="5">
    <source>
        <dbReference type="ARBA" id="ARBA00022837"/>
    </source>
</evidence>
<dbReference type="GO" id="GO:0016829">
    <property type="term" value="F:lyase activity"/>
    <property type="evidence" value="ECO:0007669"/>
    <property type="project" value="UniProtKB-KW"/>
</dbReference>
<comment type="subunit">
    <text evidence="3">Monomer.</text>
</comment>
<dbReference type="Pfam" id="PF08124">
    <property type="entry name" value="Lyase_8_N"/>
    <property type="match status" value="1"/>
</dbReference>
<dbReference type="Pfam" id="PF02278">
    <property type="entry name" value="Lyase_8"/>
    <property type="match status" value="1"/>
</dbReference>
<dbReference type="Gene3D" id="2.70.98.10">
    <property type="match status" value="1"/>
</dbReference>
<evidence type="ECO:0000256" key="3">
    <source>
        <dbReference type="ARBA" id="ARBA00011245"/>
    </source>
</evidence>
<proteinExistence type="inferred from homology"/>
<sequence length="730" mass="82465">MSKFGKYLWKILILICLLGMGTLDMQAGKDKDVAYLREKVTEQLLDVPISDKQIRTIVETVRPDGTWPGIDYVDVSRTAFQHVRHLNNLVQLAIAYQQKGSPWKGNKSVKQAFDKGLAYWLAHDFQCENWWNNEIGTPTSFITMLLVMDKHLTKGQIDGMLPIARRANLNASGARPSGDRIKIAGLQAKTALFCWDAAQVSDVMQVIEGEIKIVEPGKRGIQADYSFHHRPDRVNNTLSYGLDYINVFAEWADLVSSTRFRFSETSLRMAVDYYLDGVCKQMVYGRTEDTGIRNRDITRVQRKGYFSTQTPERLLAITDYRKDELQQVVKVRKGEEFQAASFAKFFWQTEHFVFQRPSYYTSVRMYSTRNRNMEEPYNGEGVKNHFRADGTNYLSVSGDEYFNLSPVYDWCCIPGTTTCLLDKMPPADEIQKEGLTDFVGGVTDGMYGAAAFDFISPHQPLKARKSWFFFDREYVCLGAGIQSSSPGAVVTTLNQNHLEGPVIVEGEEGRSVLPAGNHVLKDTKWVWHNQTGYIFPDKTTLELMNQEAAGTWFSVSNRTDASKDTIREPVFKLRINHGIRPSQSSYSYIVLPQTDEAALAAYQKDPQIRIISNTTDLQAVEQPATGLVYLVCYRAVEQKLDQNRGVLRVDSPALLMARYHSNGRLRSLTVADPSRKLSHLHVSFSGKYETGNTSTQIRSSYDTALQETFLSIALPRGAYAGSSVSVSFDE</sequence>
<evidence type="ECO:0000259" key="7">
    <source>
        <dbReference type="Pfam" id="PF02278"/>
    </source>
</evidence>
<keyword evidence="4" id="KW-0732">Signal</keyword>
<evidence type="ECO:0000256" key="4">
    <source>
        <dbReference type="ARBA" id="ARBA00022729"/>
    </source>
</evidence>
<dbReference type="Proteomes" id="UP001165444">
    <property type="component" value="Unassembled WGS sequence"/>
</dbReference>
<dbReference type="InterPro" id="IPR011013">
    <property type="entry name" value="Gal_mutarotase_sf_dom"/>
</dbReference>
<dbReference type="RefSeq" id="WP_243323119.1">
    <property type="nucleotide sequence ID" value="NZ_JAKZMM010000002.1"/>
</dbReference>
<accession>A0ABT0BXH9</accession>
<dbReference type="Gene3D" id="2.60.220.10">
    <property type="entry name" value="Polysaccharide lyase family 8-like, C-terminal"/>
    <property type="match status" value="1"/>
</dbReference>
<comment type="cofactor">
    <cofactor evidence="1">
        <name>Ca(2+)</name>
        <dbReference type="ChEBI" id="CHEBI:29108"/>
    </cofactor>
</comment>
<dbReference type="PANTHER" id="PTHR38481">
    <property type="entry name" value="HYALURONATE LYASE"/>
    <property type="match status" value="1"/>
</dbReference>
<dbReference type="Pfam" id="PF02884">
    <property type="entry name" value="Lyase_8_C"/>
    <property type="match status" value="1"/>
</dbReference>
<keyword evidence="11" id="KW-1185">Reference proteome</keyword>
<evidence type="ECO:0000313" key="10">
    <source>
        <dbReference type="EMBL" id="MCJ2379278.1"/>
    </source>
</evidence>
<comment type="caution">
    <text evidence="10">The sequence shown here is derived from an EMBL/GenBank/DDBJ whole genome shotgun (WGS) entry which is preliminary data.</text>
</comment>
<evidence type="ECO:0000259" key="8">
    <source>
        <dbReference type="Pfam" id="PF02884"/>
    </source>
</evidence>
<comment type="similarity">
    <text evidence="2">Belongs to the polysaccharide lyase 8 family.</text>
</comment>
<name>A0ABT0BXH9_9BACT</name>
<evidence type="ECO:0000256" key="2">
    <source>
        <dbReference type="ARBA" id="ARBA00006699"/>
    </source>
</evidence>
<dbReference type="SUPFAM" id="SSF49863">
    <property type="entry name" value="Hyaluronate lyase-like, C-terminal domain"/>
    <property type="match status" value="1"/>
</dbReference>
<dbReference type="InterPro" id="IPR004103">
    <property type="entry name" value="Lyase_8_C"/>
</dbReference>
<dbReference type="PANTHER" id="PTHR38481:SF1">
    <property type="entry name" value="HYALURONATE LYASE"/>
    <property type="match status" value="1"/>
</dbReference>
<dbReference type="SUPFAM" id="SSF48230">
    <property type="entry name" value="Chondroitin AC/alginate lyase"/>
    <property type="match status" value="1"/>
</dbReference>
<organism evidence="10 11">
    <name type="scientific">Parabacteroides faecalis</name>
    <dbReference type="NCBI Taxonomy" id="2924040"/>
    <lineage>
        <taxon>Bacteria</taxon>
        <taxon>Pseudomonadati</taxon>
        <taxon>Bacteroidota</taxon>
        <taxon>Bacteroidia</taxon>
        <taxon>Bacteroidales</taxon>
        <taxon>Tannerellaceae</taxon>
        <taxon>Parabacteroides</taxon>
    </lineage>
</organism>
<feature type="domain" description="Polysaccharide lyase 8 N-terminal alpha-helical" evidence="9">
    <location>
        <begin position="52"/>
        <end position="321"/>
    </location>
</feature>
<evidence type="ECO:0000259" key="9">
    <source>
        <dbReference type="Pfam" id="PF08124"/>
    </source>
</evidence>
<feature type="domain" description="Polysaccharide lyase family 8 central" evidence="7">
    <location>
        <begin position="344"/>
        <end position="594"/>
    </location>
</feature>
<evidence type="ECO:0000313" key="11">
    <source>
        <dbReference type="Proteomes" id="UP001165444"/>
    </source>
</evidence>
<dbReference type="SUPFAM" id="SSF74650">
    <property type="entry name" value="Galactose mutarotase-like"/>
    <property type="match status" value="1"/>
</dbReference>
<reference evidence="10 11" key="1">
    <citation type="submission" date="2022-03" db="EMBL/GenBank/DDBJ databases">
        <title>Parabacteroides sp. nov. isolated from swine feces.</title>
        <authorList>
            <person name="Bak J.E."/>
        </authorList>
    </citation>
    <scope>NUCLEOTIDE SEQUENCE [LARGE SCALE GENOMIC DNA]</scope>
    <source>
        <strain evidence="10 11">AGMB00274</strain>
    </source>
</reference>
<keyword evidence="5" id="KW-0106">Calcium</keyword>
<dbReference type="Gene3D" id="1.50.10.100">
    <property type="entry name" value="Chondroitin AC/alginate lyase"/>
    <property type="match status" value="1"/>
</dbReference>